<dbReference type="EMBL" id="CAJPEX010000578">
    <property type="protein sequence ID" value="CAG0916365.1"/>
    <property type="molecule type" value="Genomic_DNA"/>
</dbReference>
<dbReference type="Proteomes" id="UP000678499">
    <property type="component" value="Unassembled WGS sequence"/>
</dbReference>
<name>A0A7R9GCR2_9CRUS</name>
<dbReference type="EMBL" id="OA882615">
    <property type="protein sequence ID" value="CAD7276213.1"/>
    <property type="molecule type" value="Genomic_DNA"/>
</dbReference>
<dbReference type="AlphaFoldDB" id="A0A7R9GCR2"/>
<proteinExistence type="predicted"/>
<protein>
    <submittedName>
        <fullName evidence="1">Uncharacterized protein</fullName>
    </submittedName>
</protein>
<accession>A0A7R9GCR2</accession>
<gene>
    <name evidence="1" type="ORF">NMOB1V02_LOCUS3985</name>
</gene>
<evidence type="ECO:0000313" key="2">
    <source>
        <dbReference type="Proteomes" id="UP000678499"/>
    </source>
</evidence>
<sequence>MAVHLVHLPEAAVVVLFISYLTEISCSRRNEFYRIERRTGGQELDFRKFPLFGAAVLADRIWNSEGLDAWSKLAEK</sequence>
<organism evidence="1">
    <name type="scientific">Notodromas monacha</name>
    <dbReference type="NCBI Taxonomy" id="399045"/>
    <lineage>
        <taxon>Eukaryota</taxon>
        <taxon>Metazoa</taxon>
        <taxon>Ecdysozoa</taxon>
        <taxon>Arthropoda</taxon>
        <taxon>Crustacea</taxon>
        <taxon>Oligostraca</taxon>
        <taxon>Ostracoda</taxon>
        <taxon>Podocopa</taxon>
        <taxon>Podocopida</taxon>
        <taxon>Cypridocopina</taxon>
        <taxon>Cypridoidea</taxon>
        <taxon>Cyprididae</taxon>
        <taxon>Notodromas</taxon>
    </lineage>
</organism>
<keyword evidence="2" id="KW-1185">Reference proteome</keyword>
<reference evidence="1" key="1">
    <citation type="submission" date="2020-11" db="EMBL/GenBank/DDBJ databases">
        <authorList>
            <person name="Tran Van P."/>
        </authorList>
    </citation>
    <scope>NUCLEOTIDE SEQUENCE</scope>
</reference>
<evidence type="ECO:0000313" key="1">
    <source>
        <dbReference type="EMBL" id="CAD7276213.1"/>
    </source>
</evidence>